<reference evidence="1" key="1">
    <citation type="submission" date="2021-02" db="EMBL/GenBank/DDBJ databases">
        <authorList>
            <person name="Nowell W R."/>
        </authorList>
    </citation>
    <scope>NUCLEOTIDE SEQUENCE</scope>
</reference>
<proteinExistence type="predicted"/>
<dbReference type="Proteomes" id="UP000663829">
    <property type="component" value="Unassembled WGS sequence"/>
</dbReference>
<evidence type="ECO:0000313" key="2">
    <source>
        <dbReference type="EMBL" id="CAF4102133.1"/>
    </source>
</evidence>
<organism evidence="1 3">
    <name type="scientific">Didymodactylos carnosus</name>
    <dbReference type="NCBI Taxonomy" id="1234261"/>
    <lineage>
        <taxon>Eukaryota</taxon>
        <taxon>Metazoa</taxon>
        <taxon>Spiralia</taxon>
        <taxon>Gnathifera</taxon>
        <taxon>Rotifera</taxon>
        <taxon>Eurotatoria</taxon>
        <taxon>Bdelloidea</taxon>
        <taxon>Philodinida</taxon>
        <taxon>Philodinidae</taxon>
        <taxon>Didymodactylos</taxon>
    </lineage>
</organism>
<dbReference type="EMBL" id="CAJOBC010033683">
    <property type="protein sequence ID" value="CAF4102133.1"/>
    <property type="molecule type" value="Genomic_DNA"/>
</dbReference>
<sequence>MAWLKHAGNARLEMIRGESMVDYFEPEQSMLEQQSINTASVSENEMSFDNEEDEFCFNDIIRDKSRNEKAKAFLHLLKQCNNGKIICDQKVVYGDILCFKV</sequence>
<dbReference type="InterPro" id="IPR023093">
    <property type="entry name" value="ScpA-like_C"/>
</dbReference>
<evidence type="ECO:0000313" key="3">
    <source>
        <dbReference type="Proteomes" id="UP000663829"/>
    </source>
</evidence>
<accession>A0A815CX50</accession>
<gene>
    <name evidence="1" type="ORF">GPM918_LOCUS28134</name>
    <name evidence="2" type="ORF">SRO942_LOCUS28597</name>
</gene>
<protein>
    <recommendedName>
        <fullName evidence="4">Rad21/Rec8-like protein C-terminal eukaryotic domain-containing protein</fullName>
    </recommendedName>
</protein>
<comment type="caution">
    <text evidence="1">The sequence shown here is derived from an EMBL/GenBank/DDBJ whole genome shotgun (WGS) entry which is preliminary data.</text>
</comment>
<dbReference type="EMBL" id="CAJNOQ010012142">
    <property type="protein sequence ID" value="CAF1293009.1"/>
    <property type="molecule type" value="Genomic_DNA"/>
</dbReference>
<dbReference type="Gene3D" id="1.10.10.580">
    <property type="entry name" value="Structural maintenance of chromosome 1. Chain E"/>
    <property type="match status" value="1"/>
</dbReference>
<dbReference type="AlphaFoldDB" id="A0A815CX50"/>
<evidence type="ECO:0000313" key="1">
    <source>
        <dbReference type="EMBL" id="CAF1293009.1"/>
    </source>
</evidence>
<evidence type="ECO:0008006" key="4">
    <source>
        <dbReference type="Google" id="ProtNLM"/>
    </source>
</evidence>
<name>A0A815CX50_9BILA</name>
<dbReference type="Proteomes" id="UP000681722">
    <property type="component" value="Unassembled WGS sequence"/>
</dbReference>
<keyword evidence="3" id="KW-1185">Reference proteome</keyword>